<comment type="caution">
    <text evidence="1">The sequence shown here is derived from an EMBL/GenBank/DDBJ whole genome shotgun (WGS) entry which is preliminary data.</text>
</comment>
<protein>
    <submittedName>
        <fullName evidence="1">Uncharacterized protein</fullName>
    </submittedName>
</protein>
<proteinExistence type="predicted"/>
<dbReference type="AlphaFoldDB" id="A0AAU9IQL8"/>
<dbReference type="EMBL" id="CAJZBQ010000005">
    <property type="protein sequence ID" value="CAG9311785.1"/>
    <property type="molecule type" value="Genomic_DNA"/>
</dbReference>
<accession>A0AAU9IQL8</accession>
<evidence type="ECO:0000313" key="1">
    <source>
        <dbReference type="EMBL" id="CAG9311785.1"/>
    </source>
</evidence>
<organism evidence="1 2">
    <name type="scientific">Blepharisma stoltei</name>
    <dbReference type="NCBI Taxonomy" id="1481888"/>
    <lineage>
        <taxon>Eukaryota</taxon>
        <taxon>Sar</taxon>
        <taxon>Alveolata</taxon>
        <taxon>Ciliophora</taxon>
        <taxon>Postciliodesmatophora</taxon>
        <taxon>Heterotrichea</taxon>
        <taxon>Heterotrichida</taxon>
        <taxon>Blepharismidae</taxon>
        <taxon>Blepharisma</taxon>
    </lineage>
</organism>
<name>A0AAU9IQL8_9CILI</name>
<evidence type="ECO:0000313" key="2">
    <source>
        <dbReference type="Proteomes" id="UP001162131"/>
    </source>
</evidence>
<sequence>MVFNCNFDLPMLIKNNGNTLDITPYKRGLKGLKKSTVSMMKPHDIEPNKVSCPKVIIKFPGKIKRLVNKLKELPESWPETNQDAVIQRFIRPKGLRATKYRVVLKENFNPKVYIFTNRDRFDSQNDPIPHHIAANSQFNDTEILHEIKRTVIDHKQILKLLHSSVYNPYLRSQSAAKFLDLSQASPEKMKVFELFNNDYGAAHKKKIQKFKSITMTARYTTKTEQNKCDIYEGKTQSYVKIIEMALYIQDKINKFVLKDRALCEFVLDFLQDYKGNWYFLRIEYGKTKEISRMKLKPRLGRIDFKRHSDDKGEIKQELSYIDDKRWLFPRKKSLGGKLNLSLINWK</sequence>
<dbReference type="Proteomes" id="UP001162131">
    <property type="component" value="Unassembled WGS sequence"/>
</dbReference>
<reference evidence="1" key="1">
    <citation type="submission" date="2021-09" db="EMBL/GenBank/DDBJ databases">
        <authorList>
            <consortium name="AG Swart"/>
            <person name="Singh M."/>
            <person name="Singh A."/>
            <person name="Seah K."/>
            <person name="Emmerich C."/>
        </authorList>
    </citation>
    <scope>NUCLEOTIDE SEQUENCE</scope>
    <source>
        <strain evidence="1">ATCC30299</strain>
    </source>
</reference>
<gene>
    <name evidence="1" type="ORF">BSTOLATCC_MIC5045</name>
</gene>
<keyword evidence="2" id="KW-1185">Reference proteome</keyword>